<dbReference type="Proteomes" id="UP000232062">
    <property type="component" value="Unassembled WGS sequence"/>
</dbReference>
<comment type="caution">
    <text evidence="7">The sequence shown here is derived from an EMBL/GenBank/DDBJ whole genome shotgun (WGS) entry which is preliminary data.</text>
</comment>
<feature type="transmembrane region" description="Helical" evidence="5">
    <location>
        <begin position="59"/>
        <end position="77"/>
    </location>
</feature>
<feature type="transmembrane region" description="Helical" evidence="5">
    <location>
        <begin position="284"/>
        <end position="304"/>
    </location>
</feature>
<accession>A0A2M9WE59</accession>
<evidence type="ECO:0000313" key="8">
    <source>
        <dbReference type="Proteomes" id="UP000232062"/>
    </source>
</evidence>
<feature type="transmembrane region" description="Helical" evidence="5">
    <location>
        <begin position="258"/>
        <end position="277"/>
    </location>
</feature>
<keyword evidence="4 5" id="KW-0472">Membrane</keyword>
<dbReference type="GO" id="GO:0016020">
    <property type="term" value="C:membrane"/>
    <property type="evidence" value="ECO:0007669"/>
    <property type="project" value="UniProtKB-SubCell"/>
</dbReference>
<dbReference type="EMBL" id="PIQI01000013">
    <property type="protein sequence ID" value="PJZ05843.1"/>
    <property type="molecule type" value="Genomic_DNA"/>
</dbReference>
<dbReference type="AlphaFoldDB" id="A0A2M9WE59"/>
<dbReference type="Pfam" id="PF13515">
    <property type="entry name" value="FUSC_2"/>
    <property type="match status" value="1"/>
</dbReference>
<dbReference type="STRING" id="1076549.HA45_21085"/>
<dbReference type="OrthoDB" id="6516480at2"/>
<gene>
    <name evidence="7" type="ORF">PRCB_09260</name>
</gene>
<dbReference type="RefSeq" id="WP_100701420.1">
    <property type="nucleotide sequence ID" value="NZ_MLFP01000025.1"/>
</dbReference>
<reference evidence="7 8" key="1">
    <citation type="submission" date="2017-11" db="EMBL/GenBank/DDBJ databases">
        <title>The genome sequence of Pantoea rodasii DSM 26611.</title>
        <authorList>
            <person name="Gao J."/>
            <person name="Mao X."/>
            <person name="Sun J."/>
        </authorList>
    </citation>
    <scope>NUCLEOTIDE SEQUENCE [LARGE SCALE GENOMIC DNA]</scope>
    <source>
        <strain evidence="7 8">DSM 26611</strain>
    </source>
</reference>
<evidence type="ECO:0000256" key="2">
    <source>
        <dbReference type="ARBA" id="ARBA00022692"/>
    </source>
</evidence>
<sequence>MPSKPGIRHDLTLGLYCLPAIIFISVAGYLTDHVAAASIATGGAITLAFGANKTWGGSSLSLLATTVAGLIFSAWLGSLTGNIFSLYVAGALLYTGLYVVMANIDVSAWWMLQQWTITYLVSGSFAGTPEHALLRAGLVGAGGTLQMIILAIIFQRRNFQLRDFSPGTWKRFLMHFLVKYKHRVHLQWSVICGMLGMAGALTAVHLLNLTNGYWAGMTLLICLRNNYRDTLSRVQARVLGTLTGCITAAGLIDYCSSSLFIMAGFIITGFAAFTFSYSMINRSYGLFSFLITTMVVFMISGFGIPQTGIALHRFESTALGGATAILAIILTRMATREQIMKVSRSGTG</sequence>
<protein>
    <submittedName>
        <fullName evidence="7">FUSC family protein</fullName>
    </submittedName>
</protein>
<evidence type="ECO:0000259" key="6">
    <source>
        <dbReference type="Pfam" id="PF13515"/>
    </source>
</evidence>
<evidence type="ECO:0000313" key="7">
    <source>
        <dbReference type="EMBL" id="PJZ05843.1"/>
    </source>
</evidence>
<evidence type="ECO:0000256" key="4">
    <source>
        <dbReference type="ARBA" id="ARBA00023136"/>
    </source>
</evidence>
<feature type="transmembrane region" description="Helical" evidence="5">
    <location>
        <begin position="12"/>
        <end position="29"/>
    </location>
</feature>
<comment type="subcellular location">
    <subcellularLocation>
        <location evidence="1">Membrane</location>
        <topology evidence="1">Multi-pass membrane protein</topology>
    </subcellularLocation>
</comment>
<evidence type="ECO:0000256" key="5">
    <source>
        <dbReference type="SAM" id="Phobius"/>
    </source>
</evidence>
<proteinExistence type="predicted"/>
<feature type="transmembrane region" description="Helical" evidence="5">
    <location>
        <begin position="132"/>
        <end position="154"/>
    </location>
</feature>
<evidence type="ECO:0000256" key="1">
    <source>
        <dbReference type="ARBA" id="ARBA00004141"/>
    </source>
</evidence>
<organism evidence="7 8">
    <name type="scientific">Pantoea rodasii</name>
    <dbReference type="NCBI Taxonomy" id="1076549"/>
    <lineage>
        <taxon>Bacteria</taxon>
        <taxon>Pseudomonadati</taxon>
        <taxon>Pseudomonadota</taxon>
        <taxon>Gammaproteobacteria</taxon>
        <taxon>Enterobacterales</taxon>
        <taxon>Erwiniaceae</taxon>
        <taxon>Pantoea</taxon>
    </lineage>
</organism>
<dbReference type="InterPro" id="IPR049453">
    <property type="entry name" value="Memb_transporter_dom"/>
</dbReference>
<feature type="transmembrane region" description="Helical" evidence="5">
    <location>
        <begin position="186"/>
        <end position="206"/>
    </location>
</feature>
<keyword evidence="8" id="KW-1185">Reference proteome</keyword>
<keyword evidence="2 5" id="KW-0812">Transmembrane</keyword>
<feature type="transmembrane region" description="Helical" evidence="5">
    <location>
        <begin position="316"/>
        <end position="335"/>
    </location>
</feature>
<feature type="domain" description="Integral membrane bound transporter" evidence="6">
    <location>
        <begin position="200"/>
        <end position="326"/>
    </location>
</feature>
<feature type="transmembrane region" description="Helical" evidence="5">
    <location>
        <begin position="83"/>
        <end position="101"/>
    </location>
</feature>
<name>A0A2M9WE59_9GAMM</name>
<keyword evidence="3 5" id="KW-1133">Transmembrane helix</keyword>
<evidence type="ECO:0000256" key="3">
    <source>
        <dbReference type="ARBA" id="ARBA00022989"/>
    </source>
</evidence>